<evidence type="ECO:0000313" key="6">
    <source>
        <dbReference type="Proteomes" id="UP000003688"/>
    </source>
</evidence>
<dbReference type="Pfam" id="PF07587">
    <property type="entry name" value="PSD1"/>
    <property type="match status" value="1"/>
</dbReference>
<dbReference type="AlphaFoldDB" id="B9XQ67"/>
<dbReference type="PANTHER" id="PTHR35889:SF3">
    <property type="entry name" value="F-BOX DOMAIN-CONTAINING PROTEIN"/>
    <property type="match status" value="1"/>
</dbReference>
<evidence type="ECO:0000256" key="1">
    <source>
        <dbReference type="SAM" id="SignalP"/>
    </source>
</evidence>
<reference evidence="5 6" key="1">
    <citation type="journal article" date="2011" name="J. Bacteriol.">
        <title>Genome sequence of 'Pedosphaera parvula' Ellin514, an aerobic Verrucomicrobial isolate from pasture soil.</title>
        <authorList>
            <person name="Kant R."/>
            <person name="van Passel M.W."/>
            <person name="Sangwan P."/>
            <person name="Palva A."/>
            <person name="Lucas S."/>
            <person name="Copeland A."/>
            <person name="Lapidus A."/>
            <person name="Glavina Del Rio T."/>
            <person name="Dalin E."/>
            <person name="Tice H."/>
            <person name="Bruce D."/>
            <person name="Goodwin L."/>
            <person name="Pitluck S."/>
            <person name="Chertkov O."/>
            <person name="Larimer F.W."/>
            <person name="Land M.L."/>
            <person name="Hauser L."/>
            <person name="Brettin T.S."/>
            <person name="Detter J.C."/>
            <person name="Han S."/>
            <person name="de Vos W.M."/>
            <person name="Janssen P.H."/>
            <person name="Smidt H."/>
        </authorList>
    </citation>
    <scope>NUCLEOTIDE SEQUENCE [LARGE SCALE GENOMIC DNA]</scope>
    <source>
        <strain evidence="5 6">Ellin514</strain>
    </source>
</reference>
<evidence type="ECO:0000259" key="3">
    <source>
        <dbReference type="Pfam" id="PF07587"/>
    </source>
</evidence>
<keyword evidence="1" id="KW-0732">Signal</keyword>
<dbReference type="SUPFAM" id="SSF49899">
    <property type="entry name" value="Concanavalin A-like lectins/glucanases"/>
    <property type="match status" value="1"/>
</dbReference>
<evidence type="ECO:0000259" key="2">
    <source>
        <dbReference type="Pfam" id="PF07583"/>
    </source>
</evidence>
<dbReference type="GO" id="GO:0020037">
    <property type="term" value="F:heme binding"/>
    <property type="evidence" value="ECO:0007669"/>
    <property type="project" value="InterPro"/>
</dbReference>
<dbReference type="InterPro" id="IPR022655">
    <property type="entry name" value="DUF1553"/>
</dbReference>
<evidence type="ECO:0000313" key="5">
    <source>
        <dbReference type="EMBL" id="EEF57985.1"/>
    </source>
</evidence>
<gene>
    <name evidence="5" type="ORF">Cflav_PD0950</name>
</gene>
<dbReference type="STRING" id="320771.Cflav_PD0950"/>
<dbReference type="Pfam" id="PF07583">
    <property type="entry name" value="PSCyt2"/>
    <property type="match status" value="1"/>
</dbReference>
<feature type="chain" id="PRO_5002893366" description="LamG-like jellyroll fold domain-containing protein" evidence="1">
    <location>
        <begin position="39"/>
        <end position="1075"/>
    </location>
</feature>
<dbReference type="EMBL" id="ABOX02000052">
    <property type="protein sequence ID" value="EEF57985.1"/>
    <property type="molecule type" value="Genomic_DNA"/>
</dbReference>
<dbReference type="Pfam" id="PF07635">
    <property type="entry name" value="PSCyt1"/>
    <property type="match status" value="1"/>
</dbReference>
<comment type="caution">
    <text evidence="5">The sequence shown here is derived from an EMBL/GenBank/DDBJ whole genome shotgun (WGS) entry which is preliminary data.</text>
</comment>
<feature type="domain" description="DUF1549" evidence="2">
    <location>
        <begin position="169"/>
        <end position="375"/>
    </location>
</feature>
<dbReference type="Gene3D" id="2.60.120.200">
    <property type="match status" value="1"/>
</dbReference>
<dbReference type="InterPro" id="IPR011429">
    <property type="entry name" value="Cyt_c_Planctomycete-type"/>
</dbReference>
<keyword evidence="6" id="KW-1185">Reference proteome</keyword>
<organism evidence="5 6">
    <name type="scientific">Pedosphaera parvula (strain Ellin514)</name>
    <dbReference type="NCBI Taxonomy" id="320771"/>
    <lineage>
        <taxon>Bacteria</taxon>
        <taxon>Pseudomonadati</taxon>
        <taxon>Verrucomicrobiota</taxon>
        <taxon>Pedosphaerae</taxon>
        <taxon>Pedosphaerales</taxon>
        <taxon>Pedosphaeraceae</taxon>
        <taxon>Pedosphaera</taxon>
    </lineage>
</organism>
<sequence precursor="true">MFNNWIMTPVFKFGFMTPLSTKLFLALLGTLVASQVNAAPAPDKIEYNRDIRPILSENCFGCHGPDSASRKAGLRLDKLDEATAPRKENKFAIVPGSPEKSELVRRITASDPDDIMPPAKTHKTLSSKEKDLLKLWIAGGAKYQAHWSFLAPTRPELPKVKNRRWVHNPIDQFLLARLEKEGLKPASEADRRTLARRVTLDLTGLPPKPEDVEVFLKDTSANAYEKLVDRLLASPQYGEHRARYWLDTARYADSNGIHFDNYREIWSYRDWIIKAFNRNLSFDKFTIDQLAGDLLPGHDLDDDVATGFNRCNMTTNEGGAIDDEYYVLYARDRTEATGQTWLGLTVGCAVCHDHKFDPLSQKEFYSLSAFFNNTTQKAMDGNVQNTPPILVVPLEQDRAKWESLSPRIDAAKAKLDDRRKVARPDFDIWFTNVSAKAFSKRLPKDVPQFRALLADNKTNSIQVAVNGENRTVTLATNAHWQGGYTAAKAYTSDAKTTPALDDVGDFDKDQSFSYGAWVYLAKGRDGAVIARMDDQHDYRGWDLWLEGGKPGTHIVSKWPEDALKVVANKAIDAKRWTHVCITYDGSAKASGVKIYMDGELQESVGVQADKLQNTLRTKVPFKIGQRNTSSPLDTAGIQDVRIYNRVLKPTEVKSLATDTRMAYLVTRLKKKENDKEKDELYTGYLKDFDQPYQDLSKSVAEVERQGADIKARATVAHVMHEKPESPEAFVLFRGEYDKRRDKVEPTTPKALPAMPADFPRNRLGFAKWLLLPEHPLTARVNVNRFWQELFGVGIVRTTGDFGITGELPSNQALLDWLAVEFRESGWDMKHMYKLMVMSSSYRQAATVTPEKLSKDPDNRLLSRGPRFRMDGEMVRDYALSASGLLIPKIGGPSVKPYQPDGVWEAVAMIGSNTRDYKRDSGEALYRRSLYTFWKRAAPPASMEIFNAPSRETCTVRRERTDTPLQALVTMDDPQFIEAARNLAQHALKDCGARDEVRIDFIAQRLLARPLKPAELKIVSSGYKGLLAHYQSTPKAAEALVSVGESKPDPSLDRPTLAAYTMVANQLMNLDEVLNK</sequence>
<name>B9XQ67_PEDPL</name>
<dbReference type="Proteomes" id="UP000003688">
    <property type="component" value="Unassembled WGS sequence"/>
</dbReference>
<feature type="domain" description="Cytochrome C Planctomycete-type" evidence="4">
    <location>
        <begin position="59"/>
        <end position="119"/>
    </location>
</feature>
<dbReference type="PANTHER" id="PTHR35889">
    <property type="entry name" value="CYCLOINULO-OLIGOSACCHARIDE FRUCTANOTRANSFERASE-RELATED"/>
    <property type="match status" value="1"/>
</dbReference>
<evidence type="ECO:0000259" key="4">
    <source>
        <dbReference type="Pfam" id="PF07635"/>
    </source>
</evidence>
<dbReference type="SUPFAM" id="SSF46626">
    <property type="entry name" value="Cytochrome c"/>
    <property type="match status" value="1"/>
</dbReference>
<protein>
    <recommendedName>
        <fullName evidence="7">LamG-like jellyroll fold domain-containing protein</fullName>
    </recommendedName>
</protein>
<proteinExistence type="predicted"/>
<dbReference type="InterPro" id="IPR011444">
    <property type="entry name" value="DUF1549"/>
</dbReference>
<dbReference type="Pfam" id="PF13385">
    <property type="entry name" value="Laminin_G_3"/>
    <property type="match status" value="1"/>
</dbReference>
<accession>B9XQ67</accession>
<dbReference type="GO" id="GO:0009055">
    <property type="term" value="F:electron transfer activity"/>
    <property type="evidence" value="ECO:0007669"/>
    <property type="project" value="InterPro"/>
</dbReference>
<evidence type="ECO:0008006" key="7">
    <source>
        <dbReference type="Google" id="ProtNLM"/>
    </source>
</evidence>
<dbReference type="InterPro" id="IPR036909">
    <property type="entry name" value="Cyt_c-like_dom_sf"/>
</dbReference>
<dbReference type="InterPro" id="IPR013320">
    <property type="entry name" value="ConA-like_dom_sf"/>
</dbReference>
<feature type="signal peptide" evidence="1">
    <location>
        <begin position="1"/>
        <end position="38"/>
    </location>
</feature>
<feature type="domain" description="DUF1553" evidence="3">
    <location>
        <begin position="761"/>
        <end position="1019"/>
    </location>
</feature>